<organism evidence="2 3">
    <name type="scientific">Araneus ventricosus</name>
    <name type="common">Orbweaver spider</name>
    <name type="synonym">Epeira ventricosa</name>
    <dbReference type="NCBI Taxonomy" id="182803"/>
    <lineage>
        <taxon>Eukaryota</taxon>
        <taxon>Metazoa</taxon>
        <taxon>Ecdysozoa</taxon>
        <taxon>Arthropoda</taxon>
        <taxon>Chelicerata</taxon>
        <taxon>Arachnida</taxon>
        <taxon>Araneae</taxon>
        <taxon>Araneomorphae</taxon>
        <taxon>Entelegynae</taxon>
        <taxon>Araneoidea</taxon>
        <taxon>Araneidae</taxon>
        <taxon>Araneus</taxon>
    </lineage>
</organism>
<keyword evidence="3" id="KW-1185">Reference proteome</keyword>
<feature type="region of interest" description="Disordered" evidence="1">
    <location>
        <begin position="1"/>
        <end position="61"/>
    </location>
</feature>
<reference evidence="2 3" key="1">
    <citation type="journal article" date="2019" name="Sci. Rep.">
        <title>Orb-weaving spider Araneus ventricosus genome elucidates the spidroin gene catalogue.</title>
        <authorList>
            <person name="Kono N."/>
            <person name="Nakamura H."/>
            <person name="Ohtoshi R."/>
            <person name="Moran D.A.P."/>
            <person name="Shinohara A."/>
            <person name="Yoshida Y."/>
            <person name="Fujiwara M."/>
            <person name="Mori M."/>
            <person name="Tomita M."/>
            <person name="Arakawa K."/>
        </authorList>
    </citation>
    <scope>NUCLEOTIDE SEQUENCE [LARGE SCALE GENOMIC DNA]</scope>
</reference>
<gene>
    <name evidence="2" type="ORF">AVEN_35647_1</name>
</gene>
<feature type="compositionally biased region" description="Polar residues" evidence="1">
    <location>
        <begin position="96"/>
        <end position="106"/>
    </location>
</feature>
<feature type="compositionally biased region" description="Polar residues" evidence="1">
    <location>
        <begin position="30"/>
        <end position="41"/>
    </location>
</feature>
<name>A0A4Y2RLU7_ARAVE</name>
<evidence type="ECO:0000313" key="3">
    <source>
        <dbReference type="Proteomes" id="UP000499080"/>
    </source>
</evidence>
<feature type="region of interest" description="Disordered" evidence="1">
    <location>
        <begin position="87"/>
        <end position="106"/>
    </location>
</feature>
<sequence length="106" mass="10774">MAPRAHPPGPGALRGGGLVVRSRGGAGGSQARNPIPSNNRRVSGLGGRPPHQANRPSAHVARKLGECAPSSCSDYGSKLRGPSKIALHTGPLASKQDGNITKLNSN</sequence>
<feature type="compositionally biased region" description="Pro residues" evidence="1">
    <location>
        <begin position="1"/>
        <end position="10"/>
    </location>
</feature>
<feature type="compositionally biased region" description="Gly residues" evidence="1">
    <location>
        <begin position="12"/>
        <end position="28"/>
    </location>
</feature>
<dbReference type="AlphaFoldDB" id="A0A4Y2RLU7"/>
<comment type="caution">
    <text evidence="2">The sequence shown here is derived from an EMBL/GenBank/DDBJ whole genome shotgun (WGS) entry which is preliminary data.</text>
</comment>
<accession>A0A4Y2RLU7</accession>
<dbReference type="Proteomes" id="UP000499080">
    <property type="component" value="Unassembled WGS sequence"/>
</dbReference>
<protein>
    <submittedName>
        <fullName evidence="2">Uncharacterized protein</fullName>
    </submittedName>
</protein>
<evidence type="ECO:0000256" key="1">
    <source>
        <dbReference type="SAM" id="MobiDB-lite"/>
    </source>
</evidence>
<proteinExistence type="predicted"/>
<evidence type="ECO:0000313" key="2">
    <source>
        <dbReference type="EMBL" id="GBN76380.1"/>
    </source>
</evidence>
<dbReference type="EMBL" id="BGPR01017516">
    <property type="protein sequence ID" value="GBN76380.1"/>
    <property type="molecule type" value="Genomic_DNA"/>
</dbReference>